<evidence type="ECO:0000256" key="2">
    <source>
        <dbReference type="SAM" id="SignalP"/>
    </source>
</evidence>
<sequence>MIKTIMLSTYASLVLFSIPLWAQDYTELDCLVKPEMYIDISSPVDGVLESVLVNKSDRVTKGQELAKLEASVEAANVEVAAQEARMGNLIHAKKLHFQYAQRKMERIADLFRGKVSSTQEYDEAATEVALAKSQWLQSQLDKRKNELKLALAKAQLEQKTIKSPINGIVVERYLMPGESVENQPILQLAKIDPLMVEVVAPAELFGKIQQNMAVEVYPDIPVNSNYQATVSVIDRMIDAASGSFSIRLSLPNPDDKLIGGSKCIARFAVKLPASLPASLTGSAEDELPEDIQALLTPKN</sequence>
<dbReference type="AlphaFoldDB" id="A0AAU7NTJ6"/>
<dbReference type="SUPFAM" id="SSF111369">
    <property type="entry name" value="HlyD-like secretion proteins"/>
    <property type="match status" value="1"/>
</dbReference>
<evidence type="ECO:0000259" key="3">
    <source>
        <dbReference type="Pfam" id="PF25973"/>
    </source>
</evidence>
<dbReference type="PANTHER" id="PTHR30469">
    <property type="entry name" value="MULTIDRUG RESISTANCE PROTEIN MDTA"/>
    <property type="match status" value="1"/>
</dbReference>
<feature type="domain" description="CzcB-like barrel-sandwich hybrid" evidence="3">
    <location>
        <begin position="39"/>
        <end position="183"/>
    </location>
</feature>
<gene>
    <name evidence="4" type="ORF">Q9L42_018355</name>
</gene>
<feature type="chain" id="PRO_5043414393" evidence="2">
    <location>
        <begin position="23"/>
        <end position="299"/>
    </location>
</feature>
<dbReference type="RefSeq" id="WP_305906946.1">
    <property type="nucleotide sequence ID" value="NZ_CP157743.1"/>
</dbReference>
<dbReference type="GO" id="GO:0015562">
    <property type="term" value="F:efflux transmembrane transporter activity"/>
    <property type="evidence" value="ECO:0007669"/>
    <property type="project" value="TreeGrafter"/>
</dbReference>
<feature type="signal peptide" evidence="2">
    <location>
        <begin position="1"/>
        <end position="22"/>
    </location>
</feature>
<dbReference type="InterPro" id="IPR006143">
    <property type="entry name" value="RND_pump_MFP"/>
</dbReference>
<dbReference type="PANTHER" id="PTHR30469:SF15">
    <property type="entry name" value="HLYD FAMILY OF SECRETION PROTEINS"/>
    <property type="match status" value="1"/>
</dbReference>
<dbReference type="KEGG" id="mech:Q9L42_018355"/>
<evidence type="ECO:0000313" key="4">
    <source>
        <dbReference type="EMBL" id="XBS20288.1"/>
    </source>
</evidence>
<protein>
    <submittedName>
        <fullName evidence="4">Efflux RND transporter periplasmic adaptor subunit</fullName>
    </submittedName>
</protein>
<dbReference type="NCBIfam" id="TIGR01730">
    <property type="entry name" value="RND_mfp"/>
    <property type="match status" value="1"/>
</dbReference>
<organism evidence="4 5">
    <name type="scientific">Methylomarinum roseum</name>
    <dbReference type="NCBI Taxonomy" id="3067653"/>
    <lineage>
        <taxon>Bacteria</taxon>
        <taxon>Pseudomonadati</taxon>
        <taxon>Pseudomonadota</taxon>
        <taxon>Gammaproteobacteria</taxon>
        <taxon>Methylococcales</taxon>
        <taxon>Methylococcaceae</taxon>
        <taxon>Methylomarinum</taxon>
    </lineage>
</organism>
<name>A0AAU7NTJ6_9GAMM</name>
<evidence type="ECO:0000313" key="5">
    <source>
        <dbReference type="Proteomes" id="UP001225378"/>
    </source>
</evidence>
<evidence type="ECO:0000256" key="1">
    <source>
        <dbReference type="ARBA" id="ARBA00009477"/>
    </source>
</evidence>
<dbReference type="Gene3D" id="2.40.30.170">
    <property type="match status" value="1"/>
</dbReference>
<dbReference type="Gene3D" id="1.10.287.470">
    <property type="entry name" value="Helix hairpin bin"/>
    <property type="match status" value="1"/>
</dbReference>
<dbReference type="Gene3D" id="2.40.50.100">
    <property type="match status" value="1"/>
</dbReference>
<dbReference type="Pfam" id="PF25973">
    <property type="entry name" value="BSH_CzcB"/>
    <property type="match status" value="1"/>
</dbReference>
<proteinExistence type="inferred from homology"/>
<dbReference type="InterPro" id="IPR058647">
    <property type="entry name" value="BSH_CzcB-like"/>
</dbReference>
<dbReference type="EMBL" id="CP157743">
    <property type="protein sequence ID" value="XBS20288.1"/>
    <property type="molecule type" value="Genomic_DNA"/>
</dbReference>
<dbReference type="Proteomes" id="UP001225378">
    <property type="component" value="Chromosome"/>
</dbReference>
<keyword evidence="2" id="KW-0732">Signal</keyword>
<dbReference type="GO" id="GO:1990281">
    <property type="term" value="C:efflux pump complex"/>
    <property type="evidence" value="ECO:0007669"/>
    <property type="project" value="TreeGrafter"/>
</dbReference>
<keyword evidence="5" id="KW-1185">Reference proteome</keyword>
<comment type="similarity">
    <text evidence="1">Belongs to the membrane fusion protein (MFP) (TC 8.A.1) family.</text>
</comment>
<reference evidence="4 5" key="1">
    <citation type="journal article" date="2024" name="Microbiology">
        <title>Methylomarinum rosea sp. nov., a novel halophilic methanotrophic bacterium from the hypersaline Lake Elton.</title>
        <authorList>
            <person name="Suleimanov R.Z."/>
            <person name="Oshkin I.Y."/>
            <person name="Danilova O.V."/>
            <person name="Suzina N.E."/>
            <person name="Dedysh S.N."/>
        </authorList>
    </citation>
    <scope>NUCLEOTIDE SEQUENCE [LARGE SCALE GENOMIC DNA]</scope>
    <source>
        <strain evidence="4 5">Ch1-1</strain>
    </source>
</reference>
<accession>A0AAU7NTJ6</accession>